<reference evidence="3" key="1">
    <citation type="submission" date="2018-04" db="EMBL/GenBank/DDBJ databases">
        <title>Transcriptome of Schizaphis graminum biotype I.</title>
        <authorList>
            <person name="Scully E.D."/>
            <person name="Geib S.M."/>
            <person name="Palmer N.A."/>
            <person name="Koch K."/>
            <person name="Bradshaw J."/>
            <person name="Heng-Moss T."/>
            <person name="Sarath G."/>
        </authorList>
    </citation>
    <scope>NUCLEOTIDE SEQUENCE</scope>
</reference>
<feature type="region of interest" description="Disordered" evidence="1">
    <location>
        <begin position="89"/>
        <end position="121"/>
    </location>
</feature>
<name>A0A2S2P5S8_SCHGA</name>
<dbReference type="EMBL" id="GGMR01012171">
    <property type="protein sequence ID" value="MBY24790.1"/>
    <property type="molecule type" value="Transcribed_RNA"/>
</dbReference>
<sequence length="358" mass="40813">MASKQWIVGYFEGENKYSVIPESWLIICGKMYISKWPKSGNIPKMISECAESDIDWPTYPVKVVSRFYNNYKEAAKKERELFISASASEPDCLSNDLPETSKTSRKRTYINLNESNDSTSSSTQVSPIKIYKPYVEVADNTAVCENATDTTLTNFSSADAEMFQSITSALTDVYDGDTFSVHQISKDNNNQCIATEQTDVNKIMFENITTILAYVKRIDAKLDAIGCNLNTSYSNTNVENNFLSLFPMKTVESLDEIESKLILDNVFEEKLINCVTQIGGTSIHSFIKRVYSRLFTNKLATSYSWTGFRNNKQLQHLRITKIIKDVCMKNFKGTELEFETNVKNWFKNGSQRQSREKQ</sequence>
<accession>A0A2S2P5S8</accession>
<dbReference type="PANTHER" id="PTHR34153:SF2">
    <property type="entry name" value="SI:CH211-262H13.3-RELATED"/>
    <property type="match status" value="1"/>
</dbReference>
<dbReference type="Pfam" id="PF16064">
    <property type="entry name" value="DUF4806"/>
    <property type="match status" value="1"/>
</dbReference>
<proteinExistence type="predicted"/>
<dbReference type="PANTHER" id="PTHR34153">
    <property type="entry name" value="SI:CH211-262H13.3-RELATED-RELATED"/>
    <property type="match status" value="1"/>
</dbReference>
<protein>
    <recommendedName>
        <fullName evidence="2">DUF4806 domain-containing protein</fullName>
    </recommendedName>
</protein>
<organism evidence="3">
    <name type="scientific">Schizaphis graminum</name>
    <name type="common">Green bug aphid</name>
    <dbReference type="NCBI Taxonomy" id="13262"/>
    <lineage>
        <taxon>Eukaryota</taxon>
        <taxon>Metazoa</taxon>
        <taxon>Ecdysozoa</taxon>
        <taxon>Arthropoda</taxon>
        <taxon>Hexapoda</taxon>
        <taxon>Insecta</taxon>
        <taxon>Pterygota</taxon>
        <taxon>Neoptera</taxon>
        <taxon>Paraneoptera</taxon>
        <taxon>Hemiptera</taxon>
        <taxon>Sternorrhyncha</taxon>
        <taxon>Aphidomorpha</taxon>
        <taxon>Aphidoidea</taxon>
        <taxon>Aphididae</taxon>
        <taxon>Aphidini</taxon>
        <taxon>Schizaphis</taxon>
    </lineage>
</organism>
<evidence type="ECO:0000313" key="3">
    <source>
        <dbReference type="EMBL" id="MBY24790.1"/>
    </source>
</evidence>
<dbReference type="InterPro" id="IPR032071">
    <property type="entry name" value="DUF4806"/>
</dbReference>
<dbReference type="AlphaFoldDB" id="A0A2S2P5S8"/>
<feature type="domain" description="DUF4806" evidence="2">
    <location>
        <begin position="246"/>
        <end position="316"/>
    </location>
</feature>
<evidence type="ECO:0000259" key="2">
    <source>
        <dbReference type="Pfam" id="PF16064"/>
    </source>
</evidence>
<evidence type="ECO:0000256" key="1">
    <source>
        <dbReference type="SAM" id="MobiDB-lite"/>
    </source>
</evidence>
<gene>
    <name evidence="3" type="ORF">g.102344</name>
</gene>